<reference evidence="3" key="1">
    <citation type="journal article" date="2013" name="Science">
        <title>Gene transfer from bacteria and archaea facilitated evolution of an extremophilic eukaryote.</title>
        <authorList>
            <person name="Schonknecht G."/>
            <person name="Chen W.H."/>
            <person name="Ternes C.M."/>
            <person name="Barbier G.G."/>
            <person name="Shrestha R.P."/>
            <person name="Stanke M."/>
            <person name="Brautigam A."/>
            <person name="Baker B.J."/>
            <person name="Banfield J.F."/>
            <person name="Garavito R.M."/>
            <person name="Carr K."/>
            <person name="Wilkerson C."/>
            <person name="Rensing S.A."/>
            <person name="Gagneul D."/>
            <person name="Dickenson N.E."/>
            <person name="Oesterhelt C."/>
            <person name="Lercher M.J."/>
            <person name="Weber A.P."/>
        </authorList>
    </citation>
    <scope>NUCLEOTIDE SEQUENCE [LARGE SCALE GENOMIC DNA]</scope>
    <source>
        <strain evidence="3">074W</strain>
    </source>
</reference>
<dbReference type="RefSeq" id="XP_005704353.1">
    <property type="nucleotide sequence ID" value="XM_005704296.1"/>
</dbReference>
<evidence type="ECO:0000256" key="1">
    <source>
        <dbReference type="SAM" id="MobiDB-lite"/>
    </source>
</evidence>
<dbReference type="EMBL" id="KB454527">
    <property type="protein sequence ID" value="EME27833.1"/>
    <property type="molecule type" value="Genomic_DNA"/>
</dbReference>
<evidence type="ECO:0000313" key="3">
    <source>
        <dbReference type="Proteomes" id="UP000030680"/>
    </source>
</evidence>
<dbReference type="AlphaFoldDB" id="M2XW46"/>
<dbReference type="Gramene" id="EME27833">
    <property type="protein sequence ID" value="EME27833"/>
    <property type="gene ID" value="Gasu_46550"/>
</dbReference>
<dbReference type="KEGG" id="gsl:Gasu_46550"/>
<accession>M2XW46</accession>
<sequence length="107" mass="12139">MNADTSKLWALGALSASLCLVTSVVAYFTWNHLQSKNSKKITHKETNRKNKTGRKKKKKKKTSGASSASNESINDDGSYVTRQEEYNAEDSGWTQVRPRRRKFKAKE</sequence>
<gene>
    <name evidence="2" type="ORF">Gasu_46550</name>
</gene>
<dbReference type="OrthoDB" id="10449611at2759"/>
<feature type="compositionally biased region" description="Basic residues" evidence="1">
    <location>
        <begin position="97"/>
        <end position="107"/>
    </location>
</feature>
<feature type="region of interest" description="Disordered" evidence="1">
    <location>
        <begin position="37"/>
        <end position="107"/>
    </location>
</feature>
<protein>
    <submittedName>
        <fullName evidence="2">Uncharacterized protein</fullName>
    </submittedName>
</protein>
<keyword evidence="3" id="KW-1185">Reference proteome</keyword>
<dbReference type="Proteomes" id="UP000030680">
    <property type="component" value="Unassembled WGS sequence"/>
</dbReference>
<dbReference type="GeneID" id="17086716"/>
<evidence type="ECO:0000313" key="2">
    <source>
        <dbReference type="EMBL" id="EME27833.1"/>
    </source>
</evidence>
<feature type="compositionally biased region" description="Basic residues" evidence="1">
    <location>
        <begin position="49"/>
        <end position="62"/>
    </location>
</feature>
<proteinExistence type="predicted"/>
<organism evidence="2 3">
    <name type="scientific">Galdieria sulphuraria</name>
    <name type="common">Red alga</name>
    <dbReference type="NCBI Taxonomy" id="130081"/>
    <lineage>
        <taxon>Eukaryota</taxon>
        <taxon>Rhodophyta</taxon>
        <taxon>Bangiophyceae</taxon>
        <taxon>Galdieriales</taxon>
        <taxon>Galdieriaceae</taxon>
        <taxon>Galdieria</taxon>
    </lineage>
</organism>
<name>M2XW46_GALSU</name>